<gene>
    <name evidence="1" type="ORF">AL544_020840</name>
</gene>
<dbReference type="RefSeq" id="WP_032470766.1">
    <property type="nucleotide sequence ID" value="NZ_CAWMSS010000001.1"/>
</dbReference>
<dbReference type="STRING" id="674.VM_07535"/>
<dbReference type="Pfam" id="PF12321">
    <property type="entry name" value="DUF3634"/>
    <property type="match status" value="1"/>
</dbReference>
<accession>A0A2J9V427</accession>
<protein>
    <submittedName>
        <fullName evidence="1">DUF3634 domain-containing protein</fullName>
    </submittedName>
</protein>
<dbReference type="EMBL" id="LOSJ02000002">
    <property type="protein sequence ID" value="PNM58505.1"/>
    <property type="molecule type" value="Genomic_DNA"/>
</dbReference>
<reference evidence="1" key="1">
    <citation type="submission" date="2017-12" db="EMBL/GenBank/DDBJ databases">
        <title>FDA dAtabase for Regulatory Grade micrObial Sequences (FDA-ARGOS): Supporting development and validation of Infectious Disease Dx tests.</title>
        <authorList>
            <person name="Hoffmann M."/>
            <person name="Allard M."/>
            <person name="Evans P."/>
            <person name="Brown E."/>
            <person name="Tallon L.J."/>
            <person name="Sadzewicz L."/>
            <person name="Sengamalay N."/>
            <person name="Ott S."/>
            <person name="Godinez A."/>
            <person name="Nagaraj S."/>
            <person name="Vavikolanu K."/>
            <person name="Aluvathingal J."/>
            <person name="Nadendla S."/>
            <person name="Hobson J."/>
            <person name="Sichtig H."/>
        </authorList>
    </citation>
    <scope>NUCLEOTIDE SEQUENCE [LARGE SCALE GENOMIC DNA]</scope>
    <source>
        <strain evidence="1">FDAARGOS_113</strain>
    </source>
</reference>
<dbReference type="OrthoDB" id="6264785at2"/>
<name>A0A2J9V427_VIBMI</name>
<evidence type="ECO:0000313" key="2">
    <source>
        <dbReference type="Proteomes" id="UP000053748"/>
    </source>
</evidence>
<sequence>MLYVILVAAIIIFWLVAVDRPVLAVTFKDGHITKSKGHFPHTFKHNLVDIAQHEPFSGQLKVYQQRTGAKLTFTNQVPKKIQQRIRNVFPHQGFTHQNSTLKKGR</sequence>
<dbReference type="Proteomes" id="UP000053748">
    <property type="component" value="Unassembled WGS sequence"/>
</dbReference>
<evidence type="ECO:0000313" key="1">
    <source>
        <dbReference type="EMBL" id="PNM58505.1"/>
    </source>
</evidence>
<comment type="caution">
    <text evidence="1">The sequence shown here is derived from an EMBL/GenBank/DDBJ whole genome shotgun (WGS) entry which is preliminary data.</text>
</comment>
<proteinExistence type="predicted"/>
<dbReference type="InterPro" id="IPR022090">
    <property type="entry name" value="DUF3634"/>
</dbReference>
<keyword evidence="2" id="KW-1185">Reference proteome</keyword>
<organism evidence="1 2">
    <name type="scientific">Vibrio mimicus</name>
    <dbReference type="NCBI Taxonomy" id="674"/>
    <lineage>
        <taxon>Bacteria</taxon>
        <taxon>Pseudomonadati</taxon>
        <taxon>Pseudomonadota</taxon>
        <taxon>Gammaproteobacteria</taxon>
        <taxon>Vibrionales</taxon>
        <taxon>Vibrionaceae</taxon>
        <taxon>Vibrio</taxon>
    </lineage>
</organism>
<dbReference type="AlphaFoldDB" id="A0A2J9V427"/>